<protein>
    <recommendedName>
        <fullName evidence="4">Secreted protein</fullName>
    </recommendedName>
</protein>
<proteinExistence type="predicted"/>
<dbReference type="EMBL" id="VEPZ02001024">
    <property type="protein sequence ID" value="KAE8701340.1"/>
    <property type="molecule type" value="Genomic_DNA"/>
</dbReference>
<feature type="chain" id="PRO_5025562129" description="Secreted protein" evidence="1">
    <location>
        <begin position="21"/>
        <end position="86"/>
    </location>
</feature>
<sequence>MKRFQRWPLLMILILVLSHGRHVLHSRLRAKEPGKPAGGFFVHGLRAKRRGNSRRNEEFRQVQTHCTTGDMMMMMMIVAKKTPTQG</sequence>
<gene>
    <name evidence="2" type="ORF">F3Y22_tig00110548pilonHSYRG00805</name>
</gene>
<dbReference type="Proteomes" id="UP000436088">
    <property type="component" value="Unassembled WGS sequence"/>
</dbReference>
<feature type="signal peptide" evidence="1">
    <location>
        <begin position="1"/>
        <end position="20"/>
    </location>
</feature>
<dbReference type="AlphaFoldDB" id="A0A6A3AA72"/>
<evidence type="ECO:0008006" key="4">
    <source>
        <dbReference type="Google" id="ProtNLM"/>
    </source>
</evidence>
<accession>A0A6A3AA72</accession>
<reference evidence="2" key="1">
    <citation type="submission" date="2019-09" db="EMBL/GenBank/DDBJ databases">
        <title>Draft genome information of white flower Hibiscus syriacus.</title>
        <authorList>
            <person name="Kim Y.-M."/>
        </authorList>
    </citation>
    <scope>NUCLEOTIDE SEQUENCE [LARGE SCALE GENOMIC DNA]</scope>
    <source>
        <strain evidence="2">YM2019G1</strain>
    </source>
</reference>
<evidence type="ECO:0000256" key="1">
    <source>
        <dbReference type="SAM" id="SignalP"/>
    </source>
</evidence>
<evidence type="ECO:0000313" key="3">
    <source>
        <dbReference type="Proteomes" id="UP000436088"/>
    </source>
</evidence>
<keyword evidence="3" id="KW-1185">Reference proteome</keyword>
<keyword evidence="1" id="KW-0732">Signal</keyword>
<evidence type="ECO:0000313" key="2">
    <source>
        <dbReference type="EMBL" id="KAE8701340.1"/>
    </source>
</evidence>
<organism evidence="2 3">
    <name type="scientific">Hibiscus syriacus</name>
    <name type="common">Rose of Sharon</name>
    <dbReference type="NCBI Taxonomy" id="106335"/>
    <lineage>
        <taxon>Eukaryota</taxon>
        <taxon>Viridiplantae</taxon>
        <taxon>Streptophyta</taxon>
        <taxon>Embryophyta</taxon>
        <taxon>Tracheophyta</taxon>
        <taxon>Spermatophyta</taxon>
        <taxon>Magnoliopsida</taxon>
        <taxon>eudicotyledons</taxon>
        <taxon>Gunneridae</taxon>
        <taxon>Pentapetalae</taxon>
        <taxon>rosids</taxon>
        <taxon>malvids</taxon>
        <taxon>Malvales</taxon>
        <taxon>Malvaceae</taxon>
        <taxon>Malvoideae</taxon>
        <taxon>Hibiscus</taxon>
    </lineage>
</organism>
<comment type="caution">
    <text evidence="2">The sequence shown here is derived from an EMBL/GenBank/DDBJ whole genome shotgun (WGS) entry which is preliminary data.</text>
</comment>
<name>A0A6A3AA72_HIBSY</name>